<gene>
    <name evidence="2" type="ORF">ENN50_05990</name>
</gene>
<dbReference type="EMBL" id="DSBW01000135">
    <property type="protein sequence ID" value="HED31221.1"/>
    <property type="molecule type" value="Genomic_DNA"/>
</dbReference>
<name>A0A831SP69_PROAE</name>
<dbReference type="AlphaFoldDB" id="A0A831SP69"/>
<evidence type="ECO:0000256" key="1">
    <source>
        <dbReference type="SAM" id="SignalP"/>
    </source>
</evidence>
<reference evidence="2" key="1">
    <citation type="journal article" date="2020" name="mSystems">
        <title>Genome- and Community-Level Interaction Insights into Carbon Utilization and Element Cycling Functions of Hydrothermarchaeota in Hydrothermal Sediment.</title>
        <authorList>
            <person name="Zhou Z."/>
            <person name="Liu Y."/>
            <person name="Xu W."/>
            <person name="Pan J."/>
            <person name="Luo Z.H."/>
            <person name="Li M."/>
        </authorList>
    </citation>
    <scope>NUCLEOTIDE SEQUENCE [LARGE SCALE GENOMIC DNA]</scope>
    <source>
        <strain evidence="2">SpSt-1181</strain>
    </source>
</reference>
<protein>
    <submittedName>
        <fullName evidence="2">DUF4292 domain-containing protein</fullName>
    </submittedName>
</protein>
<keyword evidence="1" id="KW-0732">Signal</keyword>
<dbReference type="InterPro" id="IPR025634">
    <property type="entry name" value="DUF4292"/>
</dbReference>
<dbReference type="PROSITE" id="PS51257">
    <property type="entry name" value="PROKAR_LIPOPROTEIN"/>
    <property type="match status" value="1"/>
</dbReference>
<comment type="caution">
    <text evidence="2">The sequence shown here is derived from an EMBL/GenBank/DDBJ whole genome shotgun (WGS) entry which is preliminary data.</text>
</comment>
<dbReference type="Pfam" id="PF14125">
    <property type="entry name" value="DUF4292"/>
    <property type="match status" value="1"/>
</dbReference>
<proteinExistence type="predicted"/>
<feature type="chain" id="PRO_5032423402" evidence="1">
    <location>
        <begin position="21"/>
        <end position="285"/>
    </location>
</feature>
<sequence>MNVFRTMASLVIVLLMTGCADFRTVSEGEPWPDRPSGLTPALEQLYVEAAAAYQGVKGVDGYADIWIKTPEREQRVYSTIQLNRSEDMRIIVSAGIFGWPVADMLFRNDSLFVHDMLNNRLLTGKNTPDNMEKILGLRSDYTFLAESLAGIVSVEHPVRAVTSVRTGYDKVSYSIATDFGSRELLVDPLTRRIEAVRMYDRSGVLRVSASFSGFVSYRTDGQTFHLPRNIELVFTSGRADGNGPHEMVVEYDERSVFSRPVDIRYRVPERAKIIDLDRVGLLPWM</sequence>
<feature type="signal peptide" evidence="1">
    <location>
        <begin position="1"/>
        <end position="20"/>
    </location>
</feature>
<organism evidence="2">
    <name type="scientific">Prosthecochloris aestuarii</name>
    <dbReference type="NCBI Taxonomy" id="1102"/>
    <lineage>
        <taxon>Bacteria</taxon>
        <taxon>Pseudomonadati</taxon>
        <taxon>Chlorobiota</taxon>
        <taxon>Chlorobiia</taxon>
        <taxon>Chlorobiales</taxon>
        <taxon>Chlorobiaceae</taxon>
        <taxon>Prosthecochloris</taxon>
    </lineage>
</organism>
<dbReference type="Proteomes" id="UP000886335">
    <property type="component" value="Unassembled WGS sequence"/>
</dbReference>
<accession>A0A831SP69</accession>
<evidence type="ECO:0000313" key="2">
    <source>
        <dbReference type="EMBL" id="HED31221.1"/>
    </source>
</evidence>